<feature type="chain" id="PRO_5040825516" evidence="1">
    <location>
        <begin position="21"/>
        <end position="134"/>
    </location>
</feature>
<dbReference type="EMBL" id="MU825425">
    <property type="protein sequence ID" value="KAJ7389802.1"/>
    <property type="molecule type" value="Genomic_DNA"/>
</dbReference>
<dbReference type="Proteomes" id="UP001163046">
    <property type="component" value="Unassembled WGS sequence"/>
</dbReference>
<dbReference type="InterPro" id="IPR045860">
    <property type="entry name" value="Snake_toxin-like_sf"/>
</dbReference>
<reference evidence="2" key="1">
    <citation type="submission" date="2023-01" db="EMBL/GenBank/DDBJ databases">
        <title>Genome assembly of the deep-sea coral Lophelia pertusa.</title>
        <authorList>
            <person name="Herrera S."/>
            <person name="Cordes E."/>
        </authorList>
    </citation>
    <scope>NUCLEOTIDE SEQUENCE</scope>
    <source>
        <strain evidence="2">USNM1676648</strain>
        <tissue evidence="2">Polyp</tissue>
    </source>
</reference>
<protein>
    <submittedName>
        <fullName evidence="2">Uncharacterized protein</fullName>
    </submittedName>
</protein>
<name>A0A9X0D723_9CNID</name>
<organism evidence="2 3">
    <name type="scientific">Desmophyllum pertusum</name>
    <dbReference type="NCBI Taxonomy" id="174260"/>
    <lineage>
        <taxon>Eukaryota</taxon>
        <taxon>Metazoa</taxon>
        <taxon>Cnidaria</taxon>
        <taxon>Anthozoa</taxon>
        <taxon>Hexacorallia</taxon>
        <taxon>Scleractinia</taxon>
        <taxon>Caryophylliina</taxon>
        <taxon>Caryophylliidae</taxon>
        <taxon>Desmophyllum</taxon>
    </lineage>
</organism>
<evidence type="ECO:0000256" key="1">
    <source>
        <dbReference type="SAM" id="SignalP"/>
    </source>
</evidence>
<comment type="caution">
    <text evidence="2">The sequence shown here is derived from an EMBL/GenBank/DDBJ whole genome shotgun (WGS) entry which is preliminary data.</text>
</comment>
<keyword evidence="1" id="KW-0732">Signal</keyword>
<dbReference type="AlphaFoldDB" id="A0A9X0D723"/>
<feature type="signal peptide" evidence="1">
    <location>
        <begin position="1"/>
        <end position="20"/>
    </location>
</feature>
<sequence>MKHLFLNLAVICSMIIAGSSIKCYNCQGLESSCSKVTLGLSHSKYLRTCEGGLDRCMRVWQKIKGRPAYVQSLCTNERLCDKTEKACDKLKDEGYKCDVGCCHDNACNSADFGVWFNPYMAIMCIAVCLIQAFI</sequence>
<evidence type="ECO:0000313" key="2">
    <source>
        <dbReference type="EMBL" id="KAJ7389802.1"/>
    </source>
</evidence>
<dbReference type="CDD" id="cd23553">
    <property type="entry name" value="TFP_LU_ECD_Ly6PGE"/>
    <property type="match status" value="1"/>
</dbReference>
<gene>
    <name evidence="2" type="ORF">OS493_029229</name>
</gene>
<accession>A0A9X0D723</accession>
<keyword evidence="3" id="KW-1185">Reference proteome</keyword>
<proteinExistence type="predicted"/>
<dbReference type="SUPFAM" id="SSF57302">
    <property type="entry name" value="Snake toxin-like"/>
    <property type="match status" value="1"/>
</dbReference>
<evidence type="ECO:0000313" key="3">
    <source>
        <dbReference type="Proteomes" id="UP001163046"/>
    </source>
</evidence>